<evidence type="ECO:0000313" key="2">
    <source>
        <dbReference type="Proteomes" id="UP000264217"/>
    </source>
</evidence>
<dbReference type="OrthoDB" id="9782650at2"/>
<sequence length="281" mass="31481">MTIPKTQLRIFLIAISLFTLAYNSSFAGGFPVRPKRLLLSPSVSYFYANSGWDSLRHKNPFPNGGEFQSIGFSLYAEYGISRRLTAVALLPYVRNTYEDSQARTTSSGLTDLELGLRYYVANINYIYYFTVQGTYITPLYNDLGLGYREQGAEIKLAFAGSGKVFGKNYYFTLENGVRQYFGPDGPTQDRYTGTFGLTLDRRFHHQLSVSLGGFYSSSKFTQFSPIQAVNKNFAFNQASLTYGYTANKRLSFFATGGHFINGRNTGNGTTASFSVLIKPFR</sequence>
<dbReference type="RefSeq" id="WP_117391662.1">
    <property type="nucleotide sequence ID" value="NZ_QWDC01000002.1"/>
</dbReference>
<name>A0A372NTF4_9SPHI</name>
<reference evidence="1 2" key="1">
    <citation type="submission" date="2018-08" db="EMBL/GenBank/DDBJ databases">
        <title>Mucilaginibacter sp. MYSH2.</title>
        <authorList>
            <person name="Seo T."/>
        </authorList>
    </citation>
    <scope>NUCLEOTIDE SEQUENCE [LARGE SCALE GENOMIC DNA]</scope>
    <source>
        <strain evidence="1 2">MYSH2</strain>
    </source>
</reference>
<organism evidence="1 2">
    <name type="scientific">Mucilaginibacter conchicola</name>
    <dbReference type="NCBI Taxonomy" id="2303333"/>
    <lineage>
        <taxon>Bacteria</taxon>
        <taxon>Pseudomonadati</taxon>
        <taxon>Bacteroidota</taxon>
        <taxon>Sphingobacteriia</taxon>
        <taxon>Sphingobacteriales</taxon>
        <taxon>Sphingobacteriaceae</taxon>
        <taxon>Mucilaginibacter</taxon>
    </lineage>
</organism>
<protein>
    <submittedName>
        <fullName evidence="1">Uncharacterized protein</fullName>
    </submittedName>
</protein>
<accession>A0A372NTF4</accession>
<evidence type="ECO:0000313" key="1">
    <source>
        <dbReference type="EMBL" id="RFZ91949.1"/>
    </source>
</evidence>
<keyword evidence="2" id="KW-1185">Reference proteome</keyword>
<comment type="caution">
    <text evidence="1">The sequence shown here is derived from an EMBL/GenBank/DDBJ whole genome shotgun (WGS) entry which is preliminary data.</text>
</comment>
<dbReference type="EMBL" id="QWDC01000002">
    <property type="protein sequence ID" value="RFZ91949.1"/>
    <property type="molecule type" value="Genomic_DNA"/>
</dbReference>
<proteinExistence type="predicted"/>
<dbReference type="AlphaFoldDB" id="A0A372NTF4"/>
<gene>
    <name evidence="1" type="ORF">D0C36_10900</name>
</gene>
<dbReference type="Proteomes" id="UP000264217">
    <property type="component" value="Unassembled WGS sequence"/>
</dbReference>